<gene>
    <name evidence="2" type="ORF">ElyMa_001164300</name>
</gene>
<keyword evidence="3" id="KW-1185">Reference proteome</keyword>
<feature type="compositionally biased region" description="Low complexity" evidence="1">
    <location>
        <begin position="10"/>
        <end position="22"/>
    </location>
</feature>
<feature type="region of interest" description="Disordered" evidence="1">
    <location>
        <begin position="1"/>
        <end position="79"/>
    </location>
</feature>
<evidence type="ECO:0000256" key="1">
    <source>
        <dbReference type="SAM" id="MobiDB-lite"/>
    </source>
</evidence>
<comment type="caution">
    <text evidence="2">The sequence shown here is derived from an EMBL/GenBank/DDBJ whole genome shotgun (WGS) entry which is preliminary data.</text>
</comment>
<dbReference type="Gene3D" id="1.20.1420.10">
    <property type="entry name" value="Talin, central domain"/>
    <property type="match status" value="1"/>
</dbReference>
<proteinExistence type="predicted"/>
<organism evidence="2 3">
    <name type="scientific">Elysia marginata</name>
    <dbReference type="NCBI Taxonomy" id="1093978"/>
    <lineage>
        <taxon>Eukaryota</taxon>
        <taxon>Metazoa</taxon>
        <taxon>Spiralia</taxon>
        <taxon>Lophotrochozoa</taxon>
        <taxon>Mollusca</taxon>
        <taxon>Gastropoda</taxon>
        <taxon>Heterobranchia</taxon>
        <taxon>Euthyneura</taxon>
        <taxon>Panpulmonata</taxon>
        <taxon>Sacoglossa</taxon>
        <taxon>Placobranchoidea</taxon>
        <taxon>Plakobranchidae</taxon>
        <taxon>Elysia</taxon>
    </lineage>
</organism>
<feature type="compositionally biased region" description="Low complexity" evidence="1">
    <location>
        <begin position="30"/>
        <end position="53"/>
    </location>
</feature>
<dbReference type="Proteomes" id="UP000762676">
    <property type="component" value="Unassembled WGS sequence"/>
</dbReference>
<name>A0AAV4I255_9GAST</name>
<dbReference type="EMBL" id="BMAT01002294">
    <property type="protein sequence ID" value="GFS04000.1"/>
    <property type="molecule type" value="Genomic_DNA"/>
</dbReference>
<evidence type="ECO:0000313" key="2">
    <source>
        <dbReference type="EMBL" id="GFS04000.1"/>
    </source>
</evidence>
<dbReference type="AlphaFoldDB" id="A0AAV4I255"/>
<feature type="compositionally biased region" description="Basic and acidic residues" evidence="1">
    <location>
        <begin position="58"/>
        <end position="74"/>
    </location>
</feature>
<evidence type="ECO:0000313" key="3">
    <source>
        <dbReference type="Proteomes" id="UP000762676"/>
    </source>
</evidence>
<accession>A0AAV4I255</accession>
<feature type="compositionally biased region" description="Low complexity" evidence="1">
    <location>
        <begin position="267"/>
        <end position="283"/>
    </location>
</feature>
<feature type="compositionally biased region" description="Pro residues" evidence="1">
    <location>
        <begin position="254"/>
        <end position="266"/>
    </location>
</feature>
<sequence>MQSVFGGGDSNNNENFSNYNMSDPRLSAPKSSKSHTSSHNQHQQQKSKSGSSNKNRKFKDDMSMAHSQNKEKVKANPYATIKMWRPVSNSSGATDGEVYQTFTNFDALRHDPDPDLGFASSDSFSRANGLPPTGDLGNQQEEDLFLKNSKAAAVDSQRPGMLRSPGIYRATSPSKQANPSSLSLSTSTSRQVNGFAEVPADYPMGTGSPKTRPPGITDRRVSFEEDSRQGSKMTAAPSPRHTASLSTAKSNSSVPPPLPTSPPPSLPNGFSGSRGSPRSSHNRPTTDLSATAPAAISPESNPQDNSFQVVSDGTTTSVKLVLSHSYSDVELAGRDVERLLAELKLTIDSLRTRSASTSGARPNSTKTPGQLGLCLTEFQVQTKAFVQAAKEVVSAANDSREERLLSRVQAAVHALARLFLHGQASMLMLPSASDAQRLGMQLIKATNAFKATLGAAHAAMGKSLTDPHMKYLMRQATNLAALLGALLGTIKEVQTV</sequence>
<feature type="region of interest" description="Disordered" evidence="1">
    <location>
        <begin position="109"/>
        <end position="310"/>
    </location>
</feature>
<protein>
    <submittedName>
        <fullName evidence="2">FERM and PDZ domain-containing protein 4</fullName>
    </submittedName>
</protein>
<feature type="compositionally biased region" description="Polar residues" evidence="1">
    <location>
        <begin position="298"/>
        <end position="310"/>
    </location>
</feature>
<feature type="compositionally biased region" description="Low complexity" evidence="1">
    <location>
        <begin position="180"/>
        <end position="189"/>
    </location>
</feature>
<reference evidence="2 3" key="1">
    <citation type="journal article" date="2021" name="Elife">
        <title>Chloroplast acquisition without the gene transfer in kleptoplastic sea slugs, Plakobranchus ocellatus.</title>
        <authorList>
            <person name="Maeda T."/>
            <person name="Takahashi S."/>
            <person name="Yoshida T."/>
            <person name="Shimamura S."/>
            <person name="Takaki Y."/>
            <person name="Nagai Y."/>
            <person name="Toyoda A."/>
            <person name="Suzuki Y."/>
            <person name="Arimoto A."/>
            <person name="Ishii H."/>
            <person name="Satoh N."/>
            <person name="Nishiyama T."/>
            <person name="Hasebe M."/>
            <person name="Maruyama T."/>
            <person name="Minagawa J."/>
            <person name="Obokata J."/>
            <person name="Shigenobu S."/>
        </authorList>
    </citation>
    <scope>NUCLEOTIDE SEQUENCE [LARGE SCALE GENOMIC DNA]</scope>
</reference>
<feature type="compositionally biased region" description="Basic and acidic residues" evidence="1">
    <location>
        <begin position="217"/>
        <end position="229"/>
    </location>
</feature>